<evidence type="ECO:0000313" key="6">
    <source>
        <dbReference type="Proteomes" id="UP001185873"/>
    </source>
</evidence>
<evidence type="ECO:0000256" key="2">
    <source>
        <dbReference type="ARBA" id="ARBA00023125"/>
    </source>
</evidence>
<evidence type="ECO:0000256" key="3">
    <source>
        <dbReference type="ARBA" id="ARBA00023163"/>
    </source>
</evidence>
<dbReference type="PANTHER" id="PTHR43537:SF45">
    <property type="entry name" value="GNTR FAMILY REGULATORY PROTEIN"/>
    <property type="match status" value="1"/>
</dbReference>
<dbReference type="PROSITE" id="PS50949">
    <property type="entry name" value="HTH_GNTR"/>
    <property type="match status" value="1"/>
</dbReference>
<evidence type="ECO:0000313" key="5">
    <source>
        <dbReference type="EMBL" id="MDV6299156.1"/>
    </source>
</evidence>
<name>A0AAE4U2H4_9ACTN</name>
<feature type="domain" description="HTH gntR-type" evidence="4">
    <location>
        <begin position="9"/>
        <end position="75"/>
    </location>
</feature>
<dbReference type="SMART" id="SM00895">
    <property type="entry name" value="FCD"/>
    <property type="match status" value="1"/>
</dbReference>
<dbReference type="InterPro" id="IPR000524">
    <property type="entry name" value="Tscrpt_reg_HTH_GntR"/>
</dbReference>
<dbReference type="PANTHER" id="PTHR43537">
    <property type="entry name" value="TRANSCRIPTIONAL REGULATOR, GNTR FAMILY"/>
    <property type="match status" value="1"/>
</dbReference>
<dbReference type="Proteomes" id="UP001185873">
    <property type="component" value="Unassembled WGS sequence"/>
</dbReference>
<dbReference type="Gene3D" id="1.20.120.530">
    <property type="entry name" value="GntR ligand-binding domain-like"/>
    <property type="match status" value="1"/>
</dbReference>
<dbReference type="SUPFAM" id="SSF48008">
    <property type="entry name" value="GntR ligand-binding domain-like"/>
    <property type="match status" value="1"/>
</dbReference>
<keyword evidence="3" id="KW-0804">Transcription</keyword>
<dbReference type="Gene3D" id="1.10.10.10">
    <property type="entry name" value="Winged helix-like DNA-binding domain superfamily/Winged helix DNA-binding domain"/>
    <property type="match status" value="1"/>
</dbReference>
<reference evidence="5" key="1">
    <citation type="submission" date="2023-10" db="EMBL/GenBank/DDBJ databases">
        <title>Development of a sustainable strategy for remediation of hydrocarbon-contaminated territories based on the waste exchange concept.</title>
        <authorList>
            <person name="Krivoruchko A."/>
        </authorList>
    </citation>
    <scope>NUCLEOTIDE SEQUENCE</scope>
    <source>
        <strain evidence="5">IEGM 1175</strain>
    </source>
</reference>
<protein>
    <submittedName>
        <fullName evidence="5">GntR family transcriptional regulator</fullName>
    </submittedName>
</protein>
<dbReference type="EMBL" id="JAWLKJ010000002">
    <property type="protein sequence ID" value="MDV6299156.1"/>
    <property type="molecule type" value="Genomic_DNA"/>
</dbReference>
<comment type="caution">
    <text evidence="5">The sequence shown here is derived from an EMBL/GenBank/DDBJ whole genome shotgun (WGS) entry which is preliminary data.</text>
</comment>
<dbReference type="SMART" id="SM00345">
    <property type="entry name" value="HTH_GNTR"/>
    <property type="match status" value="1"/>
</dbReference>
<dbReference type="GO" id="GO:0003700">
    <property type="term" value="F:DNA-binding transcription factor activity"/>
    <property type="evidence" value="ECO:0007669"/>
    <property type="project" value="InterPro"/>
</dbReference>
<keyword evidence="1" id="KW-0805">Transcription regulation</keyword>
<dbReference type="InterPro" id="IPR011711">
    <property type="entry name" value="GntR_C"/>
</dbReference>
<dbReference type="RefSeq" id="WP_317469694.1">
    <property type="nucleotide sequence ID" value="NZ_JAWLKJ010000002.1"/>
</dbReference>
<dbReference type="InterPro" id="IPR036390">
    <property type="entry name" value="WH_DNA-bd_sf"/>
</dbReference>
<dbReference type="Pfam" id="PF00392">
    <property type="entry name" value="GntR"/>
    <property type="match status" value="1"/>
</dbReference>
<organism evidence="5 6">
    <name type="scientific">Dietzia maris</name>
    <dbReference type="NCBI Taxonomy" id="37915"/>
    <lineage>
        <taxon>Bacteria</taxon>
        <taxon>Bacillati</taxon>
        <taxon>Actinomycetota</taxon>
        <taxon>Actinomycetes</taxon>
        <taxon>Mycobacteriales</taxon>
        <taxon>Dietziaceae</taxon>
        <taxon>Dietzia</taxon>
    </lineage>
</organism>
<dbReference type="SUPFAM" id="SSF46785">
    <property type="entry name" value="Winged helix' DNA-binding domain"/>
    <property type="match status" value="1"/>
</dbReference>
<dbReference type="GO" id="GO:0003677">
    <property type="term" value="F:DNA binding"/>
    <property type="evidence" value="ECO:0007669"/>
    <property type="project" value="UniProtKB-KW"/>
</dbReference>
<dbReference type="Pfam" id="PF07729">
    <property type="entry name" value="FCD"/>
    <property type="match status" value="1"/>
</dbReference>
<sequence>MTSRGEAGLSQSARALHGLRELVTTGRFAPGERLVEGRLCDQLEVSRTPLREALIRLDADGLLERRDDGYFLARYDLPALRDLYELRVLLELSGLRRIAENPDLRPDLRSLSELRRAWSPLLSTPPTPGPDLVERDEAFHVKLSSACGNAAVTDQLRAVNARIRPMRMYDYSTEERVHATISEHLEVLDRVLDGDVTTAIDLLRGHVGSSLAEVEDKARRSLTNRALHAAG</sequence>
<proteinExistence type="predicted"/>
<accession>A0AAE4U2H4</accession>
<dbReference type="InterPro" id="IPR036388">
    <property type="entry name" value="WH-like_DNA-bd_sf"/>
</dbReference>
<keyword evidence="2" id="KW-0238">DNA-binding</keyword>
<evidence type="ECO:0000259" key="4">
    <source>
        <dbReference type="PROSITE" id="PS50949"/>
    </source>
</evidence>
<dbReference type="AlphaFoldDB" id="A0AAE4U2H4"/>
<dbReference type="InterPro" id="IPR008920">
    <property type="entry name" value="TF_FadR/GntR_C"/>
</dbReference>
<gene>
    <name evidence="5" type="ORF">R3P82_08515</name>
</gene>
<evidence type="ECO:0000256" key="1">
    <source>
        <dbReference type="ARBA" id="ARBA00023015"/>
    </source>
</evidence>